<dbReference type="Proteomes" id="UP000009011">
    <property type="component" value="Chromosome"/>
</dbReference>
<dbReference type="InterPro" id="IPR021457">
    <property type="entry name" value="DUF3108"/>
</dbReference>
<dbReference type="EMBL" id="CP003557">
    <property type="protein sequence ID" value="AFN74128.1"/>
    <property type="molecule type" value="Genomic_DNA"/>
</dbReference>
<name>I6ZYM9_MELRP</name>
<dbReference type="Pfam" id="PF11306">
    <property type="entry name" value="DUF3108"/>
    <property type="match status" value="1"/>
</dbReference>
<gene>
    <name evidence="1" type="ordered locus">MROS_0887</name>
</gene>
<evidence type="ECO:0000313" key="1">
    <source>
        <dbReference type="EMBL" id="AFN74128.1"/>
    </source>
</evidence>
<evidence type="ECO:0000313" key="2">
    <source>
        <dbReference type="Proteomes" id="UP000009011"/>
    </source>
</evidence>
<dbReference type="STRING" id="1191523.MROS_0887"/>
<reference evidence="1 2" key="1">
    <citation type="journal article" date="2013" name="PLoS ONE">
        <title>Genomic analysis of Melioribacter roseus, facultatively anaerobic organotrophic bacterium representing a novel deep lineage within Bacteriodetes/Chlorobi group.</title>
        <authorList>
            <person name="Kadnikov V.V."/>
            <person name="Mardanov A.V."/>
            <person name="Podosokorskaya O.A."/>
            <person name="Gavrilov S.N."/>
            <person name="Kublanov I.V."/>
            <person name="Beletsky A.V."/>
            <person name="Bonch-Osmolovskaya E.A."/>
            <person name="Ravin N.V."/>
        </authorList>
    </citation>
    <scope>NUCLEOTIDE SEQUENCE [LARGE SCALE GENOMIC DNA]</scope>
    <source>
        <strain evidence="2">JCM 17771 / P3M-2</strain>
    </source>
</reference>
<accession>I6ZYM9</accession>
<dbReference type="HOGENOM" id="CLU_073797_0_0_10"/>
<organism evidence="1 2">
    <name type="scientific">Melioribacter roseus (strain DSM 23840 / JCM 17771 / VKM B-2668 / P3M-2)</name>
    <dbReference type="NCBI Taxonomy" id="1191523"/>
    <lineage>
        <taxon>Bacteria</taxon>
        <taxon>Pseudomonadati</taxon>
        <taxon>Ignavibacteriota</taxon>
        <taxon>Ignavibacteria</taxon>
        <taxon>Ignavibacteriales</taxon>
        <taxon>Melioribacteraceae</taxon>
        <taxon>Melioribacter</taxon>
    </lineage>
</organism>
<proteinExistence type="predicted"/>
<dbReference type="RefSeq" id="WP_014855564.1">
    <property type="nucleotide sequence ID" value="NC_018178.1"/>
</dbReference>
<protein>
    <recommendedName>
        <fullName evidence="3">DUF3108 domain-containing protein</fullName>
    </recommendedName>
</protein>
<keyword evidence="2" id="KW-1185">Reference proteome</keyword>
<evidence type="ECO:0008006" key="3">
    <source>
        <dbReference type="Google" id="ProtNLM"/>
    </source>
</evidence>
<dbReference type="KEGG" id="mro:MROS_0887"/>
<sequence>MTNRLNVVLLIFTLFILFSAGEIHYSQNKNSEFRRIENKAFAAGETLRFEVRYGFVTAGIAEFSIPRTVKIAGREVYNVVFKVNSIPAFDMFYKVRDRYETYIDTEGIFPWRFEQHIREGGYSRDFSAFFDQRRGIARTSEGSYEIPKYVNDIVSAFYYARTYDFSNMKPGDKIQLENFYKDKVYPLDVIYRGKETINVDAGEFKCIILEPIIREGGLFKSEGTIVIWMTDDELKIPVKVKTKILIGSIDADLIYYEGLKSAPKSKIN</sequence>
<dbReference type="eggNOG" id="COG3170">
    <property type="taxonomic scope" value="Bacteria"/>
</dbReference>
<dbReference type="OrthoDB" id="9808473at2"/>
<dbReference type="AlphaFoldDB" id="I6ZYM9"/>